<dbReference type="RefSeq" id="WP_125756409.1">
    <property type="nucleotide sequence ID" value="NZ_JBHTOK010000072.1"/>
</dbReference>
<evidence type="ECO:0000256" key="3">
    <source>
        <dbReference type="ARBA" id="ARBA00022840"/>
    </source>
</evidence>
<organism evidence="7 8">
    <name type="scientific">Lacticaseibacillus hegangensis</name>
    <dbReference type="NCBI Taxonomy" id="2486010"/>
    <lineage>
        <taxon>Bacteria</taxon>
        <taxon>Bacillati</taxon>
        <taxon>Bacillota</taxon>
        <taxon>Bacilli</taxon>
        <taxon>Lactobacillales</taxon>
        <taxon>Lactobacillaceae</taxon>
        <taxon>Lacticaseibacillus</taxon>
    </lineage>
</organism>
<evidence type="ECO:0000313" key="7">
    <source>
        <dbReference type="EMBL" id="MFD1441634.1"/>
    </source>
</evidence>
<evidence type="ECO:0000313" key="8">
    <source>
        <dbReference type="Proteomes" id="UP001597212"/>
    </source>
</evidence>
<comment type="pathway">
    <text evidence="1">Capsule biogenesis; capsule polysaccharide biosynthesis.</text>
</comment>
<keyword evidence="5" id="KW-0270">Exopolysaccharide synthesis</keyword>
<dbReference type="Gene3D" id="3.40.50.300">
    <property type="entry name" value="P-loop containing nucleotide triphosphate hydrolases"/>
    <property type="match status" value="1"/>
</dbReference>
<dbReference type="Pfam" id="PF01656">
    <property type="entry name" value="CbiA"/>
    <property type="match status" value="1"/>
</dbReference>
<evidence type="ECO:0000256" key="4">
    <source>
        <dbReference type="ARBA" id="ARBA00022903"/>
    </source>
</evidence>
<dbReference type="Proteomes" id="UP001597212">
    <property type="component" value="Unassembled WGS sequence"/>
</dbReference>
<dbReference type="InterPro" id="IPR050445">
    <property type="entry name" value="Bact_polysacc_biosynth/exp"/>
</dbReference>
<proteinExistence type="predicted"/>
<feature type="domain" description="CobQ/CobB/MinD/ParA nucleotide binding" evidence="6">
    <location>
        <begin position="65"/>
        <end position="233"/>
    </location>
</feature>
<dbReference type="InterPro" id="IPR005702">
    <property type="entry name" value="Wzc-like_C"/>
</dbReference>
<dbReference type="GO" id="GO:0004715">
    <property type="term" value="F:non-membrane spanning protein tyrosine kinase activity"/>
    <property type="evidence" value="ECO:0007669"/>
    <property type="project" value="UniProtKB-EC"/>
</dbReference>
<reference evidence="8" key="1">
    <citation type="journal article" date="2019" name="Int. J. Syst. Evol. Microbiol.">
        <title>The Global Catalogue of Microorganisms (GCM) 10K type strain sequencing project: providing services to taxonomists for standard genome sequencing and annotation.</title>
        <authorList>
            <consortium name="The Broad Institute Genomics Platform"/>
            <consortium name="The Broad Institute Genome Sequencing Center for Infectious Disease"/>
            <person name="Wu L."/>
            <person name="Ma J."/>
        </authorList>
    </citation>
    <scope>NUCLEOTIDE SEQUENCE [LARGE SCALE GENOMIC DNA]</scope>
    <source>
        <strain evidence="8">CCM 8912</strain>
    </source>
</reference>
<keyword evidence="3" id="KW-0067">ATP-binding</keyword>
<sequence>MAWFNRKSKKRLANQSVRQGVALVTNYDPTGHVSEEYRTLRTNISFSKAGGSIKTIGVTSDAPAEGKSTVSANLAVTFAAQGLKTILVDLDMRRPTVHATFGLQNTSGLVTLLTNDADDLAGMLSLYCKDTDIDNLAVMTSGPTPPNPSELLGSDQMLALLKELGQRYERIILDTPPLMSVTDAQIVASHADATILVVPYGIAQKAAVLDAKVLLQKVNANIIGVVMNRVPQQTGSGYYYYGGYYK</sequence>
<evidence type="ECO:0000256" key="1">
    <source>
        <dbReference type="ARBA" id="ARBA00005132"/>
    </source>
</evidence>
<dbReference type="NCBIfam" id="TIGR01007">
    <property type="entry name" value="eps_fam"/>
    <property type="match status" value="1"/>
</dbReference>
<evidence type="ECO:0000256" key="5">
    <source>
        <dbReference type="ARBA" id="ARBA00023169"/>
    </source>
</evidence>
<comment type="caution">
    <text evidence="7">The sequence shown here is derived from an EMBL/GenBank/DDBJ whole genome shotgun (WGS) entry which is preliminary data.</text>
</comment>
<accession>A0ABW4CW34</accession>
<keyword evidence="8" id="KW-1185">Reference proteome</keyword>
<keyword evidence="7" id="KW-0418">Kinase</keyword>
<dbReference type="InterPro" id="IPR027417">
    <property type="entry name" value="P-loop_NTPase"/>
</dbReference>
<keyword evidence="2" id="KW-0547">Nucleotide-binding</keyword>
<dbReference type="CDD" id="cd05387">
    <property type="entry name" value="BY-kinase"/>
    <property type="match status" value="1"/>
</dbReference>
<evidence type="ECO:0000259" key="6">
    <source>
        <dbReference type="Pfam" id="PF01656"/>
    </source>
</evidence>
<evidence type="ECO:0000256" key="2">
    <source>
        <dbReference type="ARBA" id="ARBA00022741"/>
    </source>
</evidence>
<gene>
    <name evidence="7" type="ORF">ACFQ5K_09640</name>
</gene>
<dbReference type="InterPro" id="IPR002586">
    <property type="entry name" value="CobQ/CobB/MinD/ParA_Nub-bd_dom"/>
</dbReference>
<name>A0ABW4CW34_9LACO</name>
<keyword evidence="7" id="KW-0808">Transferase</keyword>
<dbReference type="EC" id="2.7.10.2" evidence="7"/>
<dbReference type="SUPFAM" id="SSF52540">
    <property type="entry name" value="P-loop containing nucleoside triphosphate hydrolases"/>
    <property type="match status" value="1"/>
</dbReference>
<protein>
    <submittedName>
        <fullName evidence="7">CpsD/CapB family tyrosine-protein kinase</fullName>
        <ecNumber evidence="7">2.7.10.2</ecNumber>
    </submittedName>
</protein>
<keyword evidence="4" id="KW-0972">Capsule biogenesis/degradation</keyword>
<dbReference type="PANTHER" id="PTHR32309">
    <property type="entry name" value="TYROSINE-PROTEIN KINASE"/>
    <property type="match status" value="1"/>
</dbReference>
<dbReference type="PANTHER" id="PTHR32309:SF13">
    <property type="entry name" value="FERRIC ENTEROBACTIN TRANSPORT PROTEIN FEPE"/>
    <property type="match status" value="1"/>
</dbReference>
<dbReference type="EMBL" id="JBHTOK010000072">
    <property type="protein sequence ID" value="MFD1441634.1"/>
    <property type="molecule type" value="Genomic_DNA"/>
</dbReference>